<organism evidence="2 3">
    <name type="scientific">Oleiphilus messinensis</name>
    <dbReference type="NCBI Taxonomy" id="141451"/>
    <lineage>
        <taxon>Bacteria</taxon>
        <taxon>Pseudomonadati</taxon>
        <taxon>Pseudomonadota</taxon>
        <taxon>Gammaproteobacteria</taxon>
        <taxon>Oceanospirillales</taxon>
        <taxon>Oleiphilaceae</taxon>
        <taxon>Oleiphilus</taxon>
    </lineage>
</organism>
<dbReference type="Gene3D" id="3.40.50.170">
    <property type="entry name" value="Formyl transferase, N-terminal domain"/>
    <property type="match status" value="1"/>
</dbReference>
<proteinExistence type="predicted"/>
<gene>
    <name evidence="2" type="ORF">OLMES_1658</name>
</gene>
<dbReference type="InterPro" id="IPR002376">
    <property type="entry name" value="Formyl_transf_N"/>
</dbReference>
<keyword evidence="3" id="KW-1185">Reference proteome</keyword>
<name>A0A1Y0I8K7_9GAMM</name>
<accession>A0A1Y0I8K7</accession>
<reference evidence="2 3" key="1">
    <citation type="submission" date="2017-05" db="EMBL/GenBank/DDBJ databases">
        <title>Genomic insights into alkan degradation activity of Oleiphilus messinensis.</title>
        <authorList>
            <person name="Kozyavkin S.A."/>
            <person name="Slesarev A.I."/>
            <person name="Golyshin P.N."/>
            <person name="Korzhenkov A."/>
            <person name="Golyshina O.N."/>
            <person name="Toshchakov S.V."/>
        </authorList>
    </citation>
    <scope>NUCLEOTIDE SEQUENCE [LARGE SCALE GENOMIC DNA]</scope>
    <source>
        <strain evidence="2 3">ME102</strain>
    </source>
</reference>
<evidence type="ECO:0000259" key="1">
    <source>
        <dbReference type="Pfam" id="PF00551"/>
    </source>
</evidence>
<sequence>MTSNKEPTKFKAVFLSGSVFSSMASSVAEKLQDIDHLELYMVAQKITLNRIKEVGFNALLSRLRQLKNSKNKTIAEANHSPQIPQVSPTKPIIKKFTVKKIGDGKSKQILDAINPDVCINTGGCGILLPDFIGHTGLGVLNIHSGLPYVRGYNVMEWQAYYGMELNLSVHLIDGGIDTGPILKTIDLPRLEKPTIQDIRSGSIKHQIDLLADGIKLLAQNKNHEFQPQSAHVGKQHFAMHNNLSSLLDSHLIAKGYNAKISDYPNPKKCHKDTFIQHWGEDNKIL</sequence>
<dbReference type="Proteomes" id="UP000196027">
    <property type="component" value="Chromosome"/>
</dbReference>
<dbReference type="SUPFAM" id="SSF53328">
    <property type="entry name" value="Formyltransferase"/>
    <property type="match status" value="1"/>
</dbReference>
<dbReference type="Pfam" id="PF00551">
    <property type="entry name" value="Formyl_trans_N"/>
    <property type="match status" value="1"/>
</dbReference>
<feature type="domain" description="Formyl transferase N-terminal" evidence="1">
    <location>
        <begin position="82"/>
        <end position="197"/>
    </location>
</feature>
<dbReference type="AlphaFoldDB" id="A0A1Y0I8K7"/>
<dbReference type="EMBL" id="CP021425">
    <property type="protein sequence ID" value="ARU55733.1"/>
    <property type="molecule type" value="Genomic_DNA"/>
</dbReference>
<dbReference type="OrthoDB" id="9802815at2"/>
<evidence type="ECO:0000313" key="2">
    <source>
        <dbReference type="EMBL" id="ARU55733.1"/>
    </source>
</evidence>
<dbReference type="RefSeq" id="WP_087460806.1">
    <property type="nucleotide sequence ID" value="NZ_CP021425.1"/>
</dbReference>
<protein>
    <recommendedName>
        <fullName evidence="1">Formyl transferase N-terminal domain-containing protein</fullName>
    </recommendedName>
</protein>
<evidence type="ECO:0000313" key="3">
    <source>
        <dbReference type="Proteomes" id="UP000196027"/>
    </source>
</evidence>
<dbReference type="InterPro" id="IPR036477">
    <property type="entry name" value="Formyl_transf_N_sf"/>
</dbReference>
<dbReference type="KEGG" id="ome:OLMES_1658"/>